<dbReference type="NCBIfam" id="NF038065">
    <property type="entry name" value="Pr6Pr"/>
    <property type="match status" value="1"/>
</dbReference>
<dbReference type="STRING" id="443610.VE25_13740"/>
<evidence type="ECO:0000313" key="2">
    <source>
        <dbReference type="EMBL" id="KKB11358.1"/>
    </source>
</evidence>
<dbReference type="AlphaFoldDB" id="A0A0F5FR99"/>
<accession>A0A0F5FR99</accession>
<feature type="transmembrane region" description="Helical" evidence="1">
    <location>
        <begin position="105"/>
        <end position="126"/>
    </location>
</feature>
<comment type="caution">
    <text evidence="2">The sequence shown here is derived from an EMBL/GenBank/DDBJ whole genome shotgun (WGS) entry which is preliminary data.</text>
</comment>
<evidence type="ECO:0008006" key="4">
    <source>
        <dbReference type="Google" id="ProtNLM"/>
    </source>
</evidence>
<evidence type="ECO:0000256" key="1">
    <source>
        <dbReference type="SAM" id="Phobius"/>
    </source>
</evidence>
<dbReference type="PATRIC" id="fig|443610.3.peg.991"/>
<dbReference type="OrthoDB" id="9809977at2"/>
<reference evidence="2 3" key="1">
    <citation type="submission" date="2015-03" db="EMBL/GenBank/DDBJ databases">
        <authorList>
            <person name="Hassan Y.I."/>
            <person name="Lepp D."/>
            <person name="Li X.-Z."/>
            <person name="Zhou T."/>
        </authorList>
    </citation>
    <scope>NUCLEOTIDE SEQUENCE [LARGE SCALE GENOMIC DNA]</scope>
    <source>
        <strain evidence="2 3">BD-c194</strain>
    </source>
</reference>
<sequence length="207" mass="22058">MQPTVYNIARRLAAALIAAAAWVGLGIHIQAQLAASGSLPAALWVLAGYFTVLANLVVALVFSGLALGWRASPRFVAGVALAILLVGAVYAILLQGLRELTAGAALANLLLHQVTPVLVPLYWLAFVPKGNLRWRDPLLWAAFPLAYLAYALLRGTAEGHFAYPFIDLAQEGARQVAINVAAIALCFLVAGWLLVWLDRLLAGRGRS</sequence>
<feature type="transmembrane region" description="Helical" evidence="1">
    <location>
        <begin position="138"/>
        <end position="156"/>
    </location>
</feature>
<keyword evidence="3" id="KW-1185">Reference proteome</keyword>
<gene>
    <name evidence="2" type="ORF">VE25_13740</name>
</gene>
<proteinExistence type="predicted"/>
<dbReference type="RefSeq" id="WP_046109183.1">
    <property type="nucleotide sequence ID" value="NZ_JZEX01000119.1"/>
</dbReference>
<feature type="transmembrane region" description="Helical" evidence="1">
    <location>
        <begin position="176"/>
        <end position="197"/>
    </location>
</feature>
<organism evidence="2 3">
    <name type="scientific">Devosia geojensis</name>
    <dbReference type="NCBI Taxonomy" id="443610"/>
    <lineage>
        <taxon>Bacteria</taxon>
        <taxon>Pseudomonadati</taxon>
        <taxon>Pseudomonadota</taxon>
        <taxon>Alphaproteobacteria</taxon>
        <taxon>Hyphomicrobiales</taxon>
        <taxon>Devosiaceae</taxon>
        <taxon>Devosia</taxon>
    </lineage>
</organism>
<feature type="transmembrane region" description="Helical" evidence="1">
    <location>
        <begin position="12"/>
        <end position="31"/>
    </location>
</feature>
<dbReference type="EMBL" id="JZEX01000119">
    <property type="protein sequence ID" value="KKB11358.1"/>
    <property type="molecule type" value="Genomic_DNA"/>
</dbReference>
<feature type="transmembrane region" description="Helical" evidence="1">
    <location>
        <begin position="75"/>
        <end position="93"/>
    </location>
</feature>
<name>A0A0F5FR99_9HYPH</name>
<dbReference type="Proteomes" id="UP000033632">
    <property type="component" value="Unassembled WGS sequence"/>
</dbReference>
<keyword evidence="1" id="KW-0472">Membrane</keyword>
<evidence type="ECO:0000313" key="3">
    <source>
        <dbReference type="Proteomes" id="UP000033632"/>
    </source>
</evidence>
<dbReference type="InterPro" id="IPR049713">
    <property type="entry name" value="Pr6Pr-like"/>
</dbReference>
<protein>
    <recommendedName>
        <fullName evidence="4">Pr6Pr family membrane protein</fullName>
    </recommendedName>
</protein>
<keyword evidence="1" id="KW-0812">Transmembrane</keyword>
<keyword evidence="1" id="KW-1133">Transmembrane helix</keyword>
<feature type="transmembrane region" description="Helical" evidence="1">
    <location>
        <begin position="43"/>
        <end position="68"/>
    </location>
</feature>